<feature type="repeat" description="ARM" evidence="6">
    <location>
        <begin position="359"/>
        <end position="401"/>
    </location>
</feature>
<reference evidence="10" key="1">
    <citation type="submission" date="2021-01" db="EMBL/GenBank/DDBJ databases">
        <title>Adiantum capillus-veneris genome.</title>
        <authorList>
            <person name="Fang Y."/>
            <person name="Liao Q."/>
        </authorList>
    </citation>
    <scope>NUCLEOTIDE SEQUENCE</scope>
    <source>
        <strain evidence="10">H3</strain>
        <tissue evidence="10">Leaf</tissue>
    </source>
</reference>
<keyword evidence="11" id="KW-1185">Reference proteome</keyword>
<feature type="compositionally biased region" description="Polar residues" evidence="8">
    <location>
        <begin position="200"/>
        <end position="212"/>
    </location>
</feature>
<proteinExistence type="predicted"/>
<feature type="domain" description="U-box" evidence="9">
    <location>
        <begin position="7"/>
        <end position="81"/>
    </location>
</feature>
<feature type="region of interest" description="Disordered" evidence="8">
    <location>
        <begin position="143"/>
        <end position="215"/>
    </location>
</feature>
<dbReference type="AlphaFoldDB" id="A0A9D4U6S2"/>
<dbReference type="PROSITE" id="PS50176">
    <property type="entry name" value="ARM_REPEAT"/>
    <property type="match status" value="2"/>
</dbReference>
<dbReference type="InterPro" id="IPR003613">
    <property type="entry name" value="Ubox_domain"/>
</dbReference>
<dbReference type="EMBL" id="JABFUD020000022">
    <property type="protein sequence ID" value="KAI5062586.1"/>
    <property type="molecule type" value="Genomic_DNA"/>
</dbReference>
<dbReference type="Pfam" id="PF25598">
    <property type="entry name" value="ARM_PUB"/>
    <property type="match status" value="1"/>
</dbReference>
<dbReference type="InterPro" id="IPR045210">
    <property type="entry name" value="RING-Ubox_PUB"/>
</dbReference>
<dbReference type="SUPFAM" id="SSF57850">
    <property type="entry name" value="RING/U-box"/>
    <property type="match status" value="1"/>
</dbReference>
<comment type="caution">
    <text evidence="10">The sequence shown here is derived from an EMBL/GenBank/DDBJ whole genome shotgun (WGS) entry which is preliminary data.</text>
</comment>
<dbReference type="GO" id="GO:0016567">
    <property type="term" value="P:protein ubiquitination"/>
    <property type="evidence" value="ECO:0007669"/>
    <property type="project" value="InterPro"/>
</dbReference>
<dbReference type="Gene3D" id="3.30.40.10">
    <property type="entry name" value="Zinc/RING finger domain, C3HC4 (zinc finger)"/>
    <property type="match status" value="1"/>
</dbReference>
<dbReference type="SUPFAM" id="SSF48371">
    <property type="entry name" value="ARM repeat"/>
    <property type="match status" value="1"/>
</dbReference>
<keyword evidence="7" id="KW-0175">Coiled coil</keyword>
<evidence type="ECO:0000256" key="8">
    <source>
        <dbReference type="SAM" id="MobiDB-lite"/>
    </source>
</evidence>
<organism evidence="10 11">
    <name type="scientific">Adiantum capillus-veneris</name>
    <name type="common">Maidenhair fern</name>
    <dbReference type="NCBI Taxonomy" id="13818"/>
    <lineage>
        <taxon>Eukaryota</taxon>
        <taxon>Viridiplantae</taxon>
        <taxon>Streptophyta</taxon>
        <taxon>Embryophyta</taxon>
        <taxon>Tracheophyta</taxon>
        <taxon>Polypodiopsida</taxon>
        <taxon>Polypodiidae</taxon>
        <taxon>Polypodiales</taxon>
        <taxon>Pteridineae</taxon>
        <taxon>Pteridaceae</taxon>
        <taxon>Vittarioideae</taxon>
        <taxon>Adiantum</taxon>
    </lineage>
</organism>
<feature type="compositionally biased region" description="Low complexity" evidence="8">
    <location>
        <begin position="169"/>
        <end position="182"/>
    </location>
</feature>
<dbReference type="InterPro" id="IPR058678">
    <property type="entry name" value="ARM_PUB"/>
</dbReference>
<feature type="repeat" description="ARM" evidence="6">
    <location>
        <begin position="524"/>
        <end position="570"/>
    </location>
</feature>
<dbReference type="PANTHER" id="PTHR23315">
    <property type="entry name" value="U BOX DOMAIN-CONTAINING"/>
    <property type="match status" value="1"/>
</dbReference>
<dbReference type="InterPro" id="IPR011989">
    <property type="entry name" value="ARM-like"/>
</dbReference>
<evidence type="ECO:0000256" key="3">
    <source>
        <dbReference type="ARBA" id="ARBA00012483"/>
    </source>
</evidence>
<keyword evidence="4" id="KW-0808">Transferase</keyword>
<dbReference type="OrthoDB" id="7537227at2759"/>
<feature type="region of interest" description="Disordered" evidence="8">
    <location>
        <begin position="285"/>
        <end position="317"/>
    </location>
</feature>
<protein>
    <recommendedName>
        <fullName evidence="3">RING-type E3 ubiquitin transferase</fullName>
        <ecNumber evidence="3">2.3.2.27</ecNumber>
    </recommendedName>
</protein>
<dbReference type="SMART" id="SM00185">
    <property type="entry name" value="ARM"/>
    <property type="match status" value="6"/>
</dbReference>
<dbReference type="InterPro" id="IPR013083">
    <property type="entry name" value="Znf_RING/FYVE/PHD"/>
</dbReference>
<keyword evidence="5" id="KW-0833">Ubl conjugation pathway</keyword>
<dbReference type="GO" id="GO:0061630">
    <property type="term" value="F:ubiquitin protein ligase activity"/>
    <property type="evidence" value="ECO:0007669"/>
    <property type="project" value="UniProtKB-EC"/>
</dbReference>
<evidence type="ECO:0000256" key="6">
    <source>
        <dbReference type="PROSITE-ProRule" id="PRU00259"/>
    </source>
</evidence>
<gene>
    <name evidence="10" type="ORF">GOP47_0023125</name>
</gene>
<dbReference type="Gene3D" id="1.25.10.10">
    <property type="entry name" value="Leucine-rich Repeat Variant"/>
    <property type="match status" value="1"/>
</dbReference>
<sequence length="632" mass="68851">MEVYPSNWPSEYICPISRSVMADPVIVSSGQTYERRCIEAWMELGESFCVEKGTPLMRGVIIPNESLKAAITNMGKSKGLRSLPSPPSPDYAYALARRLIQERHQSNSRGQEAMHPEPEPEDASVYYEETDVQSGPIRVEYFQNEEESEEGGQEDDLYDGMESLSIDDGSPSSYGGSSCPPYKRAEAPANAPQRKGIHLKSSSSLPPLNTTMEDIDVKRGPFAKGPSRMRPANAYHQANYARVAANLEQGFDQFREHSKGASGGGYSVTDPMRNLRPTAGRAFRETPFGSDELPPHLLTRPSAYSSPESTQSFASPPSMVDTLVQRLRAKEEEEQEEAIAELRRLSRAQENRTSLCRPDIIESFLPLLRSKKPSVQVDAVASLVNLSIEKPNKVKIVRAGAVRFLVEVLSNGCHEAQEHAAGAAFSLAIADENKHPMGILNVVPPLVQILHTGPNGARQDAAMALYHLSLLQANKSKLVKVGAVPILFNLAQSRERPDLASRALVILSNVASIPEGRAALLQVNAIPVLVKLLAIQGGRSAAPIPEQAAAVLVLLATNNLRFRSVAQNAGAQELLSVLVENGTIRAREKALALLALMKESSSVPDELDADSVISRQYMRMRVDAGQMNSSAF</sequence>
<evidence type="ECO:0000313" key="11">
    <source>
        <dbReference type="Proteomes" id="UP000886520"/>
    </source>
</evidence>
<comment type="catalytic activity">
    <reaction evidence="1">
        <text>S-ubiquitinyl-[E2 ubiquitin-conjugating enzyme]-L-cysteine + [acceptor protein]-L-lysine = [E2 ubiquitin-conjugating enzyme]-L-cysteine + N(6)-ubiquitinyl-[acceptor protein]-L-lysine.</text>
        <dbReference type="EC" id="2.3.2.27"/>
    </reaction>
</comment>
<evidence type="ECO:0000256" key="2">
    <source>
        <dbReference type="ARBA" id="ARBA00004906"/>
    </source>
</evidence>
<dbReference type="CDD" id="cd16664">
    <property type="entry name" value="RING-Ubox_PUB"/>
    <property type="match status" value="1"/>
</dbReference>
<dbReference type="PROSITE" id="PS51698">
    <property type="entry name" value="U_BOX"/>
    <property type="match status" value="1"/>
</dbReference>
<dbReference type="InterPro" id="IPR000225">
    <property type="entry name" value="Armadillo"/>
</dbReference>
<accession>A0A9D4U6S2</accession>
<evidence type="ECO:0000256" key="4">
    <source>
        <dbReference type="ARBA" id="ARBA00022679"/>
    </source>
</evidence>
<evidence type="ECO:0000256" key="1">
    <source>
        <dbReference type="ARBA" id="ARBA00000900"/>
    </source>
</evidence>
<dbReference type="SMART" id="SM00504">
    <property type="entry name" value="Ubox"/>
    <property type="match status" value="1"/>
</dbReference>
<dbReference type="Proteomes" id="UP000886520">
    <property type="component" value="Chromosome 22"/>
</dbReference>
<comment type="pathway">
    <text evidence="2">Protein modification; protein ubiquitination.</text>
</comment>
<evidence type="ECO:0000256" key="7">
    <source>
        <dbReference type="SAM" id="Coils"/>
    </source>
</evidence>
<dbReference type="InterPro" id="IPR016024">
    <property type="entry name" value="ARM-type_fold"/>
</dbReference>
<name>A0A9D4U6S2_ADICA</name>
<dbReference type="EC" id="2.3.2.27" evidence="3"/>
<feature type="compositionally biased region" description="Acidic residues" evidence="8">
    <location>
        <begin position="143"/>
        <end position="159"/>
    </location>
</feature>
<dbReference type="Pfam" id="PF04564">
    <property type="entry name" value="U-box"/>
    <property type="match status" value="1"/>
</dbReference>
<evidence type="ECO:0000259" key="9">
    <source>
        <dbReference type="PROSITE" id="PS51698"/>
    </source>
</evidence>
<evidence type="ECO:0000256" key="5">
    <source>
        <dbReference type="ARBA" id="ARBA00022786"/>
    </source>
</evidence>
<feature type="coiled-coil region" evidence="7">
    <location>
        <begin position="324"/>
        <end position="352"/>
    </location>
</feature>
<evidence type="ECO:0000313" key="10">
    <source>
        <dbReference type="EMBL" id="KAI5062586.1"/>
    </source>
</evidence>
<dbReference type="PANTHER" id="PTHR23315:SF339">
    <property type="entry name" value="U-BOX DOMAIN-CONTAINING PROTEIN 40"/>
    <property type="match status" value="1"/>
</dbReference>
<feature type="compositionally biased region" description="Polar residues" evidence="8">
    <location>
        <begin position="302"/>
        <end position="315"/>
    </location>
</feature>